<comment type="caution">
    <text evidence="13">The sequence shown here is derived from an EMBL/GenBank/DDBJ whole genome shotgun (WGS) entry which is preliminary data.</text>
</comment>
<evidence type="ECO:0000256" key="3">
    <source>
        <dbReference type="ARBA" id="ARBA00022461"/>
    </source>
</evidence>
<dbReference type="Gene3D" id="1.10.287.770">
    <property type="entry name" value="YojJ-like"/>
    <property type="match status" value="1"/>
</dbReference>
<sequence length="104" mass="11766">MAVTLYLRLDSHGKITVGFRDNFLSVNIYYEDLNYKVFTEEPLYQIERFLADIGGASGLFIGASILSAMELFELIVEIFLHVWKKGKGLNSNSVNTVLTLEEIT</sequence>
<evidence type="ECO:0000256" key="9">
    <source>
        <dbReference type="ARBA" id="ARBA00023180"/>
    </source>
</evidence>
<keyword evidence="2 12" id="KW-0813">Transport</keyword>
<reference evidence="13" key="2">
    <citation type="journal article" date="2021" name="Genome Biol. Evol.">
        <title>Developing a high-quality reference genome for a parasitic bivalve with doubly uniparental inheritance (Bivalvia: Unionida).</title>
        <authorList>
            <person name="Smith C.H."/>
        </authorList>
    </citation>
    <scope>NUCLEOTIDE SEQUENCE</scope>
    <source>
        <strain evidence="13">CHS0354</strain>
        <tissue evidence="13">Mantle</tissue>
    </source>
</reference>
<comment type="subcellular location">
    <subcellularLocation>
        <location evidence="1">Membrane</location>
        <topology evidence="1">Multi-pass membrane protein</topology>
    </subcellularLocation>
</comment>
<evidence type="ECO:0000256" key="12">
    <source>
        <dbReference type="RuleBase" id="RU000679"/>
    </source>
</evidence>
<comment type="similarity">
    <text evidence="12">Belongs to the amiloride-sensitive sodium channel (TC 1.A.6) family.</text>
</comment>
<keyword evidence="8" id="KW-0472">Membrane</keyword>
<protein>
    <submittedName>
        <fullName evidence="13">Uncharacterized protein</fullName>
    </submittedName>
</protein>
<dbReference type="InterPro" id="IPR001873">
    <property type="entry name" value="ENaC"/>
</dbReference>
<keyword evidence="14" id="KW-1185">Reference proteome</keyword>
<gene>
    <name evidence="13" type="ORF">CHS0354_004113</name>
</gene>
<evidence type="ECO:0000313" key="13">
    <source>
        <dbReference type="EMBL" id="KAK3592887.1"/>
    </source>
</evidence>
<dbReference type="GO" id="GO:0015280">
    <property type="term" value="F:ligand-gated sodium channel activity"/>
    <property type="evidence" value="ECO:0007669"/>
    <property type="project" value="TreeGrafter"/>
</dbReference>
<keyword evidence="9" id="KW-0325">Glycoprotein</keyword>
<evidence type="ECO:0000256" key="4">
    <source>
        <dbReference type="ARBA" id="ARBA00022692"/>
    </source>
</evidence>
<dbReference type="PANTHER" id="PTHR11690">
    <property type="entry name" value="AMILORIDE-SENSITIVE SODIUM CHANNEL-RELATED"/>
    <property type="match status" value="1"/>
</dbReference>
<evidence type="ECO:0000256" key="8">
    <source>
        <dbReference type="ARBA" id="ARBA00023136"/>
    </source>
</evidence>
<keyword evidence="7 12" id="KW-0406">Ion transport</keyword>
<keyword evidence="3 12" id="KW-0894">Sodium channel</keyword>
<keyword evidence="4 12" id="KW-0812">Transmembrane</keyword>
<evidence type="ECO:0000256" key="6">
    <source>
        <dbReference type="ARBA" id="ARBA00023053"/>
    </source>
</evidence>
<evidence type="ECO:0000313" key="14">
    <source>
        <dbReference type="Proteomes" id="UP001195483"/>
    </source>
</evidence>
<organism evidence="13 14">
    <name type="scientific">Potamilus streckersoni</name>
    <dbReference type="NCBI Taxonomy" id="2493646"/>
    <lineage>
        <taxon>Eukaryota</taxon>
        <taxon>Metazoa</taxon>
        <taxon>Spiralia</taxon>
        <taxon>Lophotrochozoa</taxon>
        <taxon>Mollusca</taxon>
        <taxon>Bivalvia</taxon>
        <taxon>Autobranchia</taxon>
        <taxon>Heteroconchia</taxon>
        <taxon>Palaeoheterodonta</taxon>
        <taxon>Unionida</taxon>
        <taxon>Unionoidea</taxon>
        <taxon>Unionidae</taxon>
        <taxon>Ambleminae</taxon>
        <taxon>Lampsilini</taxon>
        <taxon>Potamilus</taxon>
    </lineage>
</organism>
<reference evidence="13" key="3">
    <citation type="submission" date="2023-05" db="EMBL/GenBank/DDBJ databases">
        <authorList>
            <person name="Smith C.H."/>
        </authorList>
    </citation>
    <scope>NUCLEOTIDE SEQUENCE</scope>
    <source>
        <strain evidence="13">CHS0354</strain>
        <tissue evidence="13">Mantle</tissue>
    </source>
</reference>
<dbReference type="Pfam" id="PF00858">
    <property type="entry name" value="ASC"/>
    <property type="match status" value="1"/>
</dbReference>
<evidence type="ECO:0000256" key="1">
    <source>
        <dbReference type="ARBA" id="ARBA00004141"/>
    </source>
</evidence>
<proteinExistence type="inferred from homology"/>
<evidence type="ECO:0000256" key="11">
    <source>
        <dbReference type="ARBA" id="ARBA00023303"/>
    </source>
</evidence>
<dbReference type="Proteomes" id="UP001195483">
    <property type="component" value="Unassembled WGS sequence"/>
</dbReference>
<keyword evidence="10 12" id="KW-0739">Sodium transport</keyword>
<keyword evidence="5" id="KW-1133">Transmembrane helix</keyword>
<evidence type="ECO:0000256" key="5">
    <source>
        <dbReference type="ARBA" id="ARBA00022989"/>
    </source>
</evidence>
<dbReference type="GO" id="GO:0005886">
    <property type="term" value="C:plasma membrane"/>
    <property type="evidence" value="ECO:0007669"/>
    <property type="project" value="TreeGrafter"/>
</dbReference>
<name>A0AAE0SJ62_9BIVA</name>
<dbReference type="EMBL" id="JAEAOA010000316">
    <property type="protein sequence ID" value="KAK3592887.1"/>
    <property type="molecule type" value="Genomic_DNA"/>
</dbReference>
<dbReference type="FunFam" id="1.10.287.770:FF:000001">
    <property type="entry name" value="Acid-sensing ion channel subunit 1"/>
    <property type="match status" value="1"/>
</dbReference>
<dbReference type="PANTHER" id="PTHR11690:SF248">
    <property type="entry name" value="PICKPOCKET 17, ISOFORM A"/>
    <property type="match status" value="1"/>
</dbReference>
<keyword evidence="6" id="KW-0915">Sodium</keyword>
<accession>A0AAE0SJ62</accession>
<evidence type="ECO:0000256" key="7">
    <source>
        <dbReference type="ARBA" id="ARBA00023065"/>
    </source>
</evidence>
<dbReference type="PRINTS" id="PR01078">
    <property type="entry name" value="AMINACHANNEL"/>
</dbReference>
<evidence type="ECO:0000256" key="2">
    <source>
        <dbReference type="ARBA" id="ARBA00022448"/>
    </source>
</evidence>
<evidence type="ECO:0000256" key="10">
    <source>
        <dbReference type="ARBA" id="ARBA00023201"/>
    </source>
</evidence>
<dbReference type="AlphaFoldDB" id="A0AAE0SJ62"/>
<reference evidence="13" key="1">
    <citation type="journal article" date="2021" name="Genome Biol. Evol.">
        <title>A High-Quality Reference Genome for a Parasitic Bivalve with Doubly Uniparental Inheritance (Bivalvia: Unionida).</title>
        <authorList>
            <person name="Smith C.H."/>
        </authorList>
    </citation>
    <scope>NUCLEOTIDE SEQUENCE</scope>
    <source>
        <strain evidence="13">CHS0354</strain>
    </source>
</reference>
<keyword evidence="11 12" id="KW-0407">Ion channel</keyword>